<gene>
    <name evidence="2" type="ORF">DN757_01920</name>
</gene>
<dbReference type="AlphaFoldDB" id="A0A2W6NNT9"/>
<dbReference type="PROSITE" id="PS50017">
    <property type="entry name" value="DEATH_DOMAIN"/>
    <property type="match status" value="1"/>
</dbReference>
<name>A0A2W6NNT9_9BACL</name>
<dbReference type="Proteomes" id="UP000249204">
    <property type="component" value="Unassembled WGS sequence"/>
</dbReference>
<proteinExistence type="predicted"/>
<sequence>MNKERKLSGQQQSLMSIAEKLIKNDIPFGDNLSGIEKKVLSLFMEGKSYRAIAKEVEYTPQRVGQMLTNNKRSIYSKLRSNWQQQFKEKKDDTFSLTREELLSELNKCDRDSLNEALKSLHLTHLKRLCKSVRDMGGQG</sequence>
<dbReference type="RefSeq" id="WP_111268586.1">
    <property type="nucleotide sequence ID" value="NZ_QKWW01000006.1"/>
</dbReference>
<dbReference type="InterPro" id="IPR036388">
    <property type="entry name" value="WH-like_DNA-bd_sf"/>
</dbReference>
<accession>A0A2W6NNT9</accession>
<dbReference type="Gene3D" id="1.10.10.10">
    <property type="entry name" value="Winged helix-like DNA-binding domain superfamily/Winged helix DNA-binding domain"/>
    <property type="match status" value="1"/>
</dbReference>
<dbReference type="EMBL" id="QKWW01000006">
    <property type="protein sequence ID" value="PZT57435.1"/>
    <property type="molecule type" value="Genomic_DNA"/>
</dbReference>
<evidence type="ECO:0000313" key="2">
    <source>
        <dbReference type="EMBL" id="PZT57435.1"/>
    </source>
</evidence>
<comment type="caution">
    <text evidence="2">The sequence shown here is derived from an EMBL/GenBank/DDBJ whole genome shotgun (WGS) entry which is preliminary data.</text>
</comment>
<evidence type="ECO:0000313" key="3">
    <source>
        <dbReference type="Proteomes" id="UP000249204"/>
    </source>
</evidence>
<feature type="domain" description="Death" evidence="1">
    <location>
        <begin position="46"/>
        <end position="121"/>
    </location>
</feature>
<protein>
    <recommendedName>
        <fullName evidence="1">Death domain-containing protein</fullName>
    </recommendedName>
</protein>
<organism evidence="2 3">
    <name type="scientific">Paenibacillus silvae</name>
    <dbReference type="NCBI Taxonomy" id="1325358"/>
    <lineage>
        <taxon>Bacteria</taxon>
        <taxon>Bacillati</taxon>
        <taxon>Bacillota</taxon>
        <taxon>Bacilli</taxon>
        <taxon>Bacillales</taxon>
        <taxon>Paenibacillaceae</taxon>
        <taxon>Paenibacillus</taxon>
    </lineage>
</organism>
<dbReference type="InterPro" id="IPR000488">
    <property type="entry name" value="Death_dom"/>
</dbReference>
<dbReference type="GO" id="GO:0007165">
    <property type="term" value="P:signal transduction"/>
    <property type="evidence" value="ECO:0007669"/>
    <property type="project" value="InterPro"/>
</dbReference>
<reference evidence="2 3" key="1">
    <citation type="submission" date="2018-06" db="EMBL/GenBank/DDBJ databases">
        <title>Isolation of heavy metals resistant Paenibacillus silvae NC2 from Gold-Copper mine in ZiJin, China.</title>
        <authorList>
            <person name="Xu J."/>
            <person name="Mazhar H.S."/>
            <person name="Rensing C."/>
        </authorList>
    </citation>
    <scope>NUCLEOTIDE SEQUENCE [LARGE SCALE GENOMIC DNA]</scope>
    <source>
        <strain evidence="2 3">NC2</strain>
    </source>
</reference>
<evidence type="ECO:0000259" key="1">
    <source>
        <dbReference type="PROSITE" id="PS50017"/>
    </source>
</evidence>